<dbReference type="OrthoDB" id="6431331at2759"/>
<dbReference type="Proteomes" id="UP000801492">
    <property type="component" value="Unassembled WGS sequence"/>
</dbReference>
<proteinExistence type="inferred from homology"/>
<evidence type="ECO:0000313" key="5">
    <source>
        <dbReference type="Proteomes" id="UP000801492"/>
    </source>
</evidence>
<keyword evidence="5" id="KW-1185">Reference proteome</keyword>
<dbReference type="Pfam" id="PF00561">
    <property type="entry name" value="Abhydrolase_1"/>
    <property type="match status" value="1"/>
</dbReference>
<organism evidence="4 5">
    <name type="scientific">Ignelater luminosus</name>
    <name type="common">Cucubano</name>
    <name type="synonym">Pyrophorus luminosus</name>
    <dbReference type="NCBI Taxonomy" id="2038154"/>
    <lineage>
        <taxon>Eukaryota</taxon>
        <taxon>Metazoa</taxon>
        <taxon>Ecdysozoa</taxon>
        <taxon>Arthropoda</taxon>
        <taxon>Hexapoda</taxon>
        <taxon>Insecta</taxon>
        <taxon>Pterygota</taxon>
        <taxon>Neoptera</taxon>
        <taxon>Endopterygota</taxon>
        <taxon>Coleoptera</taxon>
        <taxon>Polyphaga</taxon>
        <taxon>Elateriformia</taxon>
        <taxon>Elateroidea</taxon>
        <taxon>Elateridae</taxon>
        <taxon>Agrypninae</taxon>
        <taxon>Pyrophorini</taxon>
        <taxon>Ignelater</taxon>
    </lineage>
</organism>
<dbReference type="EMBL" id="VTPC01005999">
    <property type="protein sequence ID" value="KAF2895364.1"/>
    <property type="molecule type" value="Genomic_DNA"/>
</dbReference>
<feature type="domain" description="AB hydrolase-1" evidence="3">
    <location>
        <begin position="10"/>
        <end position="109"/>
    </location>
</feature>
<dbReference type="Gene3D" id="3.40.50.1820">
    <property type="entry name" value="alpha/beta hydrolase"/>
    <property type="match status" value="1"/>
</dbReference>
<dbReference type="InterPro" id="IPR029058">
    <property type="entry name" value="AB_hydrolase_fold"/>
</dbReference>
<protein>
    <recommendedName>
        <fullName evidence="3">AB hydrolase-1 domain-containing protein</fullName>
    </recommendedName>
</protein>
<reference evidence="4" key="1">
    <citation type="submission" date="2019-08" db="EMBL/GenBank/DDBJ databases">
        <title>The genome of the North American firefly Photinus pyralis.</title>
        <authorList>
            <consortium name="Photinus pyralis genome working group"/>
            <person name="Fallon T.R."/>
            <person name="Sander Lower S.E."/>
            <person name="Weng J.-K."/>
        </authorList>
    </citation>
    <scope>NUCLEOTIDE SEQUENCE</scope>
    <source>
        <strain evidence="4">TRF0915ILg1</strain>
        <tissue evidence="4">Whole body</tissue>
    </source>
</reference>
<evidence type="ECO:0000256" key="2">
    <source>
        <dbReference type="ARBA" id="ARBA00022801"/>
    </source>
</evidence>
<name>A0A8K0GDA0_IGNLU</name>
<dbReference type="AlphaFoldDB" id="A0A8K0GDA0"/>
<dbReference type="GO" id="GO:0016787">
    <property type="term" value="F:hydrolase activity"/>
    <property type="evidence" value="ECO:0007669"/>
    <property type="project" value="UniProtKB-KW"/>
</dbReference>
<dbReference type="InterPro" id="IPR050266">
    <property type="entry name" value="AB_hydrolase_sf"/>
</dbReference>
<dbReference type="PANTHER" id="PTHR43798:SF14">
    <property type="entry name" value="SERINE HYDROLASE-LIKE PROTEIN DDB_G0286239"/>
    <property type="match status" value="1"/>
</dbReference>
<accession>A0A8K0GDA0</accession>
<dbReference type="PANTHER" id="PTHR43798">
    <property type="entry name" value="MONOACYLGLYCEROL LIPASE"/>
    <property type="match status" value="1"/>
</dbReference>
<comment type="similarity">
    <text evidence="1">Belongs to the AB hydrolase superfamily.</text>
</comment>
<keyword evidence="2" id="KW-0378">Hydrolase</keyword>
<dbReference type="SUPFAM" id="SSF53474">
    <property type="entry name" value="alpha/beta-Hydrolases"/>
    <property type="match status" value="1"/>
</dbReference>
<evidence type="ECO:0000313" key="4">
    <source>
        <dbReference type="EMBL" id="KAF2895364.1"/>
    </source>
</evidence>
<gene>
    <name evidence="4" type="ORF">ILUMI_10818</name>
</gene>
<dbReference type="InterPro" id="IPR000073">
    <property type="entry name" value="AB_hydrolase_1"/>
</dbReference>
<dbReference type="GO" id="GO:0016020">
    <property type="term" value="C:membrane"/>
    <property type="evidence" value="ECO:0007669"/>
    <property type="project" value="TreeGrafter"/>
</dbReference>
<feature type="non-terminal residue" evidence="4">
    <location>
        <position position="1"/>
    </location>
</feature>
<sequence>KAWGNEENTPVLALHGISDNAGTFDRLLPLLPSSFYYICIDLPSHGRSSPYPPHLFINALDNVLTLKLVLDYLNRKKYILMGHSWGGQTSILFTQLYPEYVIKIIVFDSFYLFPVELLHFKDFLTNKFSKLIRVNENIATNKRPQYTYEEAIAKLVEGRRSGELTREAAESLSKRCLIPTENGKYIFSTDPRLKAFINPLFNLKFVVGLVKKYPITCPVLFVYASDTEAQYYYFKSVIREYKRNKQCIVKKVVGSHDVHNNSPELVAPIVNKFLTKGKSKL</sequence>
<evidence type="ECO:0000259" key="3">
    <source>
        <dbReference type="Pfam" id="PF00561"/>
    </source>
</evidence>
<evidence type="ECO:0000256" key="1">
    <source>
        <dbReference type="ARBA" id="ARBA00008645"/>
    </source>
</evidence>
<comment type="caution">
    <text evidence="4">The sequence shown here is derived from an EMBL/GenBank/DDBJ whole genome shotgun (WGS) entry which is preliminary data.</text>
</comment>